<dbReference type="EMBL" id="JBHSMJ010000027">
    <property type="protein sequence ID" value="MFC5450667.1"/>
    <property type="molecule type" value="Genomic_DNA"/>
</dbReference>
<name>A0ABW0KDN8_9BACL</name>
<dbReference type="RefSeq" id="WP_377525749.1">
    <property type="nucleotide sequence ID" value="NZ_JBHSMJ010000027.1"/>
</dbReference>
<organism evidence="2 3">
    <name type="scientific">Paenibacillus aestuarii</name>
    <dbReference type="NCBI Taxonomy" id="516965"/>
    <lineage>
        <taxon>Bacteria</taxon>
        <taxon>Bacillati</taxon>
        <taxon>Bacillota</taxon>
        <taxon>Bacilli</taxon>
        <taxon>Bacillales</taxon>
        <taxon>Paenibacillaceae</taxon>
        <taxon>Paenibacillus</taxon>
    </lineage>
</organism>
<evidence type="ECO:0000313" key="3">
    <source>
        <dbReference type="Proteomes" id="UP001596044"/>
    </source>
</evidence>
<protein>
    <submittedName>
        <fullName evidence="2">Uncharacterized protein</fullName>
    </submittedName>
</protein>
<evidence type="ECO:0000313" key="2">
    <source>
        <dbReference type="EMBL" id="MFC5450667.1"/>
    </source>
</evidence>
<feature type="region of interest" description="Disordered" evidence="1">
    <location>
        <begin position="296"/>
        <end position="342"/>
    </location>
</feature>
<keyword evidence="3" id="KW-1185">Reference proteome</keyword>
<feature type="compositionally biased region" description="Acidic residues" evidence="1">
    <location>
        <begin position="316"/>
        <end position="333"/>
    </location>
</feature>
<evidence type="ECO:0000256" key="1">
    <source>
        <dbReference type="SAM" id="MobiDB-lite"/>
    </source>
</evidence>
<accession>A0ABW0KDN8</accession>
<gene>
    <name evidence="2" type="ORF">ACFPOG_20655</name>
</gene>
<dbReference type="Proteomes" id="UP001596044">
    <property type="component" value="Unassembled WGS sequence"/>
</dbReference>
<feature type="compositionally biased region" description="Acidic residues" evidence="1">
    <location>
        <begin position="296"/>
        <end position="308"/>
    </location>
</feature>
<sequence>MNMHPHFEKSTGYLIIEWYEKREKASPIHHYYSQRPTYLQLHPKDPKKVVRATFADKIPSWMEKYAKEHDFKSQQVTRSGEVGWWIANWRIYPDNSKPFTSPHLDGAFEQFTRMIPDVCEDIKNTVLENRETIKMNLRNYPDAFEEFGLFFRAEEIKGDGGALIIEDCIPSQGSDESDEDYRLRIERDGRLEKLVFELINSLPEPVRDEEEEHAEEVLNEEVFDLEIQDEEEEVSLEGLEFEESDEEETLEFGLEFEEDETLKNEEPETDAVGDTVVIENETTAESEEEMHIEVSLEEDELLYEGDPVEEVKSEASDDEVPSEENSGDTELDGVEQPSKLDELKVADYSDKKVVEGQFSLF</sequence>
<reference evidence="3" key="1">
    <citation type="journal article" date="2019" name="Int. J. Syst. Evol. Microbiol.">
        <title>The Global Catalogue of Microorganisms (GCM) 10K type strain sequencing project: providing services to taxonomists for standard genome sequencing and annotation.</title>
        <authorList>
            <consortium name="The Broad Institute Genomics Platform"/>
            <consortium name="The Broad Institute Genome Sequencing Center for Infectious Disease"/>
            <person name="Wu L."/>
            <person name="Ma J."/>
        </authorList>
    </citation>
    <scope>NUCLEOTIDE SEQUENCE [LARGE SCALE GENOMIC DNA]</scope>
    <source>
        <strain evidence="3">KACC 11904</strain>
    </source>
</reference>
<proteinExistence type="predicted"/>
<comment type="caution">
    <text evidence="2">The sequence shown here is derived from an EMBL/GenBank/DDBJ whole genome shotgun (WGS) entry which is preliminary data.</text>
</comment>